<comment type="caution">
    <text evidence="4">The sequence shown here is derived from an EMBL/GenBank/DDBJ whole genome shotgun (WGS) entry which is preliminary data.</text>
</comment>
<dbReference type="PANTHER" id="PTHR46268">
    <property type="entry name" value="STRESS RESPONSE PROTEIN NHAX"/>
    <property type="match status" value="1"/>
</dbReference>
<feature type="domain" description="UspA" evidence="3">
    <location>
        <begin position="63"/>
        <end position="186"/>
    </location>
</feature>
<feature type="domain" description="UspA" evidence="3">
    <location>
        <begin position="240"/>
        <end position="305"/>
    </location>
</feature>
<dbReference type="Gene3D" id="3.40.50.12370">
    <property type="match status" value="1"/>
</dbReference>
<evidence type="ECO:0000259" key="3">
    <source>
        <dbReference type="Pfam" id="PF00582"/>
    </source>
</evidence>
<sequence>MSDLDRLRIEREARHDHADRGNPGRYGAAINRYLGAVGYRPDEPARPAPRPASSPSSATSGLVLVGVDENPPSYTAVDHAAIEAELRGWDLRIVHVQRTGGIRPSAQEGGASLLERLTDRVRAYSPTVAVTSRLLVGSAAPLLLAEARDAGLVVVGHQHGAVGAAFGVSVGDRVAVDHTGVVLVVRVPGWPAGPGFGTRPVVVGVDRDDSPAIGFARREALLRGSDLVVLHADTTPRAARVETVGGVRIHRRFVAEDPAVALVEASNEAAALVIGRHGPGGIPAGLLGSVSRSVVQRAHCPVFLVG</sequence>
<dbReference type="RefSeq" id="WP_203725890.1">
    <property type="nucleotide sequence ID" value="NZ_BAAATX010000002.1"/>
</dbReference>
<proteinExistence type="inferred from homology"/>
<gene>
    <name evidence="4" type="ORF">Adu01nite_16130</name>
</gene>
<evidence type="ECO:0000256" key="2">
    <source>
        <dbReference type="SAM" id="MobiDB-lite"/>
    </source>
</evidence>
<dbReference type="SUPFAM" id="SSF52402">
    <property type="entry name" value="Adenine nucleotide alpha hydrolases-like"/>
    <property type="match status" value="2"/>
</dbReference>
<dbReference type="Pfam" id="PF00582">
    <property type="entry name" value="Usp"/>
    <property type="match status" value="2"/>
</dbReference>
<dbReference type="Proteomes" id="UP000637628">
    <property type="component" value="Unassembled WGS sequence"/>
</dbReference>
<dbReference type="PRINTS" id="PR01438">
    <property type="entry name" value="UNVRSLSTRESS"/>
</dbReference>
<name>A0ABQ3YRP2_9ACTN</name>
<protein>
    <submittedName>
        <fullName evidence="4">Stress-inducible protein</fullName>
    </submittedName>
</protein>
<dbReference type="PANTHER" id="PTHR46268:SF6">
    <property type="entry name" value="UNIVERSAL STRESS PROTEIN UP12"/>
    <property type="match status" value="1"/>
</dbReference>
<feature type="region of interest" description="Disordered" evidence="2">
    <location>
        <begin position="38"/>
        <end position="59"/>
    </location>
</feature>
<evidence type="ECO:0000313" key="5">
    <source>
        <dbReference type="Proteomes" id="UP000637628"/>
    </source>
</evidence>
<dbReference type="InterPro" id="IPR006016">
    <property type="entry name" value="UspA"/>
</dbReference>
<accession>A0ABQ3YRP2</accession>
<dbReference type="EMBL" id="BOML01000013">
    <property type="protein sequence ID" value="GIE00263.1"/>
    <property type="molecule type" value="Genomic_DNA"/>
</dbReference>
<reference evidence="4 5" key="1">
    <citation type="submission" date="2021-01" db="EMBL/GenBank/DDBJ databases">
        <title>Whole genome shotgun sequence of Actinoplanes durhamensis NBRC 14914.</title>
        <authorList>
            <person name="Komaki H."/>
            <person name="Tamura T."/>
        </authorList>
    </citation>
    <scope>NUCLEOTIDE SEQUENCE [LARGE SCALE GENOMIC DNA]</scope>
    <source>
        <strain evidence="4 5">NBRC 14914</strain>
    </source>
</reference>
<comment type="similarity">
    <text evidence="1">Belongs to the universal stress protein A family.</text>
</comment>
<evidence type="ECO:0000256" key="1">
    <source>
        <dbReference type="ARBA" id="ARBA00008791"/>
    </source>
</evidence>
<dbReference type="InterPro" id="IPR006015">
    <property type="entry name" value="Universal_stress_UspA"/>
</dbReference>
<evidence type="ECO:0000313" key="4">
    <source>
        <dbReference type="EMBL" id="GIE00263.1"/>
    </source>
</evidence>
<organism evidence="4 5">
    <name type="scientific">Paractinoplanes durhamensis</name>
    <dbReference type="NCBI Taxonomy" id="113563"/>
    <lineage>
        <taxon>Bacteria</taxon>
        <taxon>Bacillati</taxon>
        <taxon>Actinomycetota</taxon>
        <taxon>Actinomycetes</taxon>
        <taxon>Micromonosporales</taxon>
        <taxon>Micromonosporaceae</taxon>
        <taxon>Paractinoplanes</taxon>
    </lineage>
</organism>
<keyword evidence="5" id="KW-1185">Reference proteome</keyword>